<feature type="compositionally biased region" description="Low complexity" evidence="1">
    <location>
        <begin position="96"/>
        <end position="107"/>
    </location>
</feature>
<proteinExistence type="predicted"/>
<protein>
    <submittedName>
        <fullName evidence="2">Uncharacterized protein</fullName>
    </submittedName>
</protein>
<sequence length="223" mass="25301">MPNMLCLSRKLSKLTMSESTRKLSPKREFRKPEEQWVMVVPDTTSEAEQDFSPDERLWMSCKQLENPKALQQPPMCGKEHPRYRASSPFFDDSDTHSISPSSISASSENDEEEDDYGFDSPKSTAGEIWEPTSWSTGHLPAPQDEDTAYYQPETIIDAPKKTEARILSANFWAGFASPDRVQASYDDSEIDFPDYGDGGVVVAVNQVQEKEIEPQKFYHYAAR</sequence>
<feature type="region of interest" description="Disordered" evidence="1">
    <location>
        <begin position="68"/>
        <end position="145"/>
    </location>
</feature>
<dbReference type="AlphaFoldDB" id="A0AAN6WP02"/>
<accession>A0AAN6WP02</accession>
<gene>
    <name evidence="2" type="ORF">QBC35DRAFT_505108</name>
</gene>
<evidence type="ECO:0000313" key="2">
    <source>
        <dbReference type="EMBL" id="KAK4184816.1"/>
    </source>
</evidence>
<dbReference type="Proteomes" id="UP001302126">
    <property type="component" value="Unassembled WGS sequence"/>
</dbReference>
<dbReference type="EMBL" id="MU864473">
    <property type="protein sequence ID" value="KAK4184816.1"/>
    <property type="molecule type" value="Genomic_DNA"/>
</dbReference>
<comment type="caution">
    <text evidence="2">The sequence shown here is derived from an EMBL/GenBank/DDBJ whole genome shotgun (WGS) entry which is preliminary data.</text>
</comment>
<evidence type="ECO:0000256" key="1">
    <source>
        <dbReference type="SAM" id="MobiDB-lite"/>
    </source>
</evidence>
<keyword evidence="3" id="KW-1185">Reference proteome</keyword>
<feature type="compositionally biased region" description="Acidic residues" evidence="1">
    <location>
        <begin position="108"/>
        <end position="117"/>
    </location>
</feature>
<organism evidence="2 3">
    <name type="scientific">Podospora australis</name>
    <dbReference type="NCBI Taxonomy" id="1536484"/>
    <lineage>
        <taxon>Eukaryota</taxon>
        <taxon>Fungi</taxon>
        <taxon>Dikarya</taxon>
        <taxon>Ascomycota</taxon>
        <taxon>Pezizomycotina</taxon>
        <taxon>Sordariomycetes</taxon>
        <taxon>Sordariomycetidae</taxon>
        <taxon>Sordariales</taxon>
        <taxon>Podosporaceae</taxon>
        <taxon>Podospora</taxon>
    </lineage>
</organism>
<reference evidence="2" key="1">
    <citation type="journal article" date="2023" name="Mol. Phylogenet. Evol.">
        <title>Genome-scale phylogeny and comparative genomics of the fungal order Sordariales.</title>
        <authorList>
            <person name="Hensen N."/>
            <person name="Bonometti L."/>
            <person name="Westerberg I."/>
            <person name="Brannstrom I.O."/>
            <person name="Guillou S."/>
            <person name="Cros-Aarteil S."/>
            <person name="Calhoun S."/>
            <person name="Haridas S."/>
            <person name="Kuo A."/>
            <person name="Mondo S."/>
            <person name="Pangilinan J."/>
            <person name="Riley R."/>
            <person name="LaButti K."/>
            <person name="Andreopoulos B."/>
            <person name="Lipzen A."/>
            <person name="Chen C."/>
            <person name="Yan M."/>
            <person name="Daum C."/>
            <person name="Ng V."/>
            <person name="Clum A."/>
            <person name="Steindorff A."/>
            <person name="Ohm R.A."/>
            <person name="Martin F."/>
            <person name="Silar P."/>
            <person name="Natvig D.O."/>
            <person name="Lalanne C."/>
            <person name="Gautier V."/>
            <person name="Ament-Velasquez S.L."/>
            <person name="Kruys A."/>
            <person name="Hutchinson M.I."/>
            <person name="Powell A.J."/>
            <person name="Barry K."/>
            <person name="Miller A.N."/>
            <person name="Grigoriev I.V."/>
            <person name="Debuchy R."/>
            <person name="Gladieux P."/>
            <person name="Hiltunen Thoren M."/>
            <person name="Johannesson H."/>
        </authorList>
    </citation>
    <scope>NUCLEOTIDE SEQUENCE</scope>
    <source>
        <strain evidence="2">PSN309</strain>
    </source>
</reference>
<reference evidence="2" key="2">
    <citation type="submission" date="2023-05" db="EMBL/GenBank/DDBJ databases">
        <authorList>
            <consortium name="Lawrence Berkeley National Laboratory"/>
            <person name="Steindorff A."/>
            <person name="Hensen N."/>
            <person name="Bonometti L."/>
            <person name="Westerberg I."/>
            <person name="Brannstrom I.O."/>
            <person name="Guillou S."/>
            <person name="Cros-Aarteil S."/>
            <person name="Calhoun S."/>
            <person name="Haridas S."/>
            <person name="Kuo A."/>
            <person name="Mondo S."/>
            <person name="Pangilinan J."/>
            <person name="Riley R."/>
            <person name="Labutti K."/>
            <person name="Andreopoulos B."/>
            <person name="Lipzen A."/>
            <person name="Chen C."/>
            <person name="Yanf M."/>
            <person name="Daum C."/>
            <person name="Ng V."/>
            <person name="Clum A."/>
            <person name="Ohm R."/>
            <person name="Martin F."/>
            <person name="Silar P."/>
            <person name="Natvig D."/>
            <person name="Lalanne C."/>
            <person name="Gautier V."/>
            <person name="Ament-Velasquez S.L."/>
            <person name="Kruys A."/>
            <person name="Hutchinson M.I."/>
            <person name="Powell A.J."/>
            <person name="Barry K."/>
            <person name="Miller A.N."/>
            <person name="Grigoriev I.V."/>
            <person name="Debuchy R."/>
            <person name="Gladieux P."/>
            <person name="Thoren M.H."/>
            <person name="Johannesson H."/>
        </authorList>
    </citation>
    <scope>NUCLEOTIDE SEQUENCE</scope>
    <source>
        <strain evidence="2">PSN309</strain>
    </source>
</reference>
<evidence type="ECO:0000313" key="3">
    <source>
        <dbReference type="Proteomes" id="UP001302126"/>
    </source>
</evidence>
<name>A0AAN6WP02_9PEZI</name>